<dbReference type="Gene3D" id="3.40.50.1820">
    <property type="entry name" value="alpha/beta hydrolase"/>
    <property type="match status" value="1"/>
</dbReference>
<evidence type="ECO:0000313" key="2">
    <source>
        <dbReference type="Proteomes" id="UP001285441"/>
    </source>
</evidence>
<dbReference type="Proteomes" id="UP001285441">
    <property type="component" value="Unassembled WGS sequence"/>
</dbReference>
<dbReference type="AlphaFoldDB" id="A0AAE0KEI3"/>
<gene>
    <name evidence="1" type="ORF">B0H63DRAFT_264899</name>
</gene>
<dbReference type="SUPFAM" id="SSF53474">
    <property type="entry name" value="alpha/beta-Hydrolases"/>
    <property type="match status" value="1"/>
</dbReference>
<dbReference type="InterPro" id="IPR029058">
    <property type="entry name" value="AB_hydrolase_fold"/>
</dbReference>
<evidence type="ECO:0008006" key="3">
    <source>
        <dbReference type="Google" id="ProtNLM"/>
    </source>
</evidence>
<dbReference type="EMBL" id="JAULSW010000007">
    <property type="protein sequence ID" value="KAK3375049.1"/>
    <property type="molecule type" value="Genomic_DNA"/>
</dbReference>
<dbReference type="InterPro" id="IPR013744">
    <property type="entry name" value="SidJ"/>
</dbReference>
<evidence type="ECO:0000313" key="1">
    <source>
        <dbReference type="EMBL" id="KAK3375049.1"/>
    </source>
</evidence>
<reference evidence="1" key="1">
    <citation type="journal article" date="2023" name="Mol. Phylogenet. Evol.">
        <title>Genome-scale phylogeny and comparative genomics of the fungal order Sordariales.</title>
        <authorList>
            <person name="Hensen N."/>
            <person name="Bonometti L."/>
            <person name="Westerberg I."/>
            <person name="Brannstrom I.O."/>
            <person name="Guillou S."/>
            <person name="Cros-Aarteil S."/>
            <person name="Calhoun S."/>
            <person name="Haridas S."/>
            <person name="Kuo A."/>
            <person name="Mondo S."/>
            <person name="Pangilinan J."/>
            <person name="Riley R."/>
            <person name="LaButti K."/>
            <person name="Andreopoulos B."/>
            <person name="Lipzen A."/>
            <person name="Chen C."/>
            <person name="Yan M."/>
            <person name="Daum C."/>
            <person name="Ng V."/>
            <person name="Clum A."/>
            <person name="Steindorff A."/>
            <person name="Ohm R.A."/>
            <person name="Martin F."/>
            <person name="Silar P."/>
            <person name="Natvig D.O."/>
            <person name="Lalanne C."/>
            <person name="Gautier V."/>
            <person name="Ament-Velasquez S.L."/>
            <person name="Kruys A."/>
            <person name="Hutchinson M.I."/>
            <person name="Powell A.J."/>
            <person name="Barry K."/>
            <person name="Miller A.N."/>
            <person name="Grigoriev I.V."/>
            <person name="Debuchy R."/>
            <person name="Gladieux P."/>
            <person name="Hiltunen Thoren M."/>
            <person name="Johannesson H."/>
        </authorList>
    </citation>
    <scope>NUCLEOTIDE SEQUENCE</scope>
    <source>
        <strain evidence="1">CBS 232.78</strain>
    </source>
</reference>
<comment type="caution">
    <text evidence="1">The sequence shown here is derived from an EMBL/GenBank/DDBJ whole genome shotgun (WGS) entry which is preliminary data.</text>
</comment>
<proteinExistence type="predicted"/>
<dbReference type="PANTHER" id="PTHR31591:SF7">
    <property type="entry name" value="DUF1749-DOMAIN-CONTAINING PROTEIN"/>
    <property type="match status" value="1"/>
</dbReference>
<reference evidence="1" key="2">
    <citation type="submission" date="2023-06" db="EMBL/GenBank/DDBJ databases">
        <authorList>
            <consortium name="Lawrence Berkeley National Laboratory"/>
            <person name="Haridas S."/>
            <person name="Hensen N."/>
            <person name="Bonometti L."/>
            <person name="Westerberg I."/>
            <person name="Brannstrom I.O."/>
            <person name="Guillou S."/>
            <person name="Cros-Aarteil S."/>
            <person name="Calhoun S."/>
            <person name="Kuo A."/>
            <person name="Mondo S."/>
            <person name="Pangilinan J."/>
            <person name="Riley R."/>
            <person name="LaButti K."/>
            <person name="Andreopoulos B."/>
            <person name="Lipzen A."/>
            <person name="Chen C."/>
            <person name="Yanf M."/>
            <person name="Daum C."/>
            <person name="Ng V."/>
            <person name="Clum A."/>
            <person name="Steindorff A."/>
            <person name="Ohm R."/>
            <person name="Martin F."/>
            <person name="Silar P."/>
            <person name="Natvig D."/>
            <person name="Lalanne C."/>
            <person name="Gautier V."/>
            <person name="Ament-velasquez S.L."/>
            <person name="Kruys A."/>
            <person name="Hutchinson M.I."/>
            <person name="Powell A.J."/>
            <person name="Barry K."/>
            <person name="Miller A.N."/>
            <person name="Grigoriev I.V."/>
            <person name="Debuchy R."/>
            <person name="Gladieux P."/>
            <person name="Thoren M.H."/>
            <person name="Johannesson H."/>
        </authorList>
    </citation>
    <scope>NUCLEOTIDE SEQUENCE</scope>
    <source>
        <strain evidence="1">CBS 232.78</strain>
    </source>
</reference>
<keyword evidence="2" id="KW-1185">Reference proteome</keyword>
<organism evidence="1 2">
    <name type="scientific">Podospora didyma</name>
    <dbReference type="NCBI Taxonomy" id="330526"/>
    <lineage>
        <taxon>Eukaryota</taxon>
        <taxon>Fungi</taxon>
        <taxon>Dikarya</taxon>
        <taxon>Ascomycota</taxon>
        <taxon>Pezizomycotina</taxon>
        <taxon>Sordariomycetes</taxon>
        <taxon>Sordariomycetidae</taxon>
        <taxon>Sordariales</taxon>
        <taxon>Podosporaceae</taxon>
        <taxon>Podospora</taxon>
    </lineage>
</organism>
<sequence>MTGIITTFPVTVHEYIPNPTGRPNHAVCTYEYGVSSDSAAKEKGKKNANANALVFIGGLGDGPHGVPYVRAIAAKLLLSSSSATDDASWSVFEARLSSAFTGYGFSSLAQDVDELEGLVRYLRKDLGKMKVVLMGHSTGCQDCVAYGLRRRRDNNKRREEEPDKEEELDVDGLILQGPVSDREAIAMTMEKGEMEESVRFALAAVERGEGADVFMPRGLLPEPFKGGSPVTAYRWWSLAGVGGDDDFFSSDLPEEKLTEIWSSQRQPILILPSGEDEYTPKHLIGGGMVNVVERWRSFCPPGIGSGLSGLIPGATHRVDDRNAQDWLAARVVGFLQGLEK</sequence>
<dbReference type="Pfam" id="PF08538">
    <property type="entry name" value="DUF1749"/>
    <property type="match status" value="1"/>
</dbReference>
<dbReference type="PANTHER" id="PTHR31591">
    <property type="entry name" value="UPF0613 PROTEIN PB24D3.06C"/>
    <property type="match status" value="1"/>
</dbReference>
<name>A0AAE0KEI3_9PEZI</name>
<protein>
    <recommendedName>
        <fullName evidence="3">Dolichol-phosphate mannosyltransferase</fullName>
    </recommendedName>
</protein>
<accession>A0AAE0KEI3</accession>